<protein>
    <submittedName>
        <fullName evidence="1">Uncharacterized protein</fullName>
    </submittedName>
</protein>
<reference evidence="1" key="1">
    <citation type="journal article" date="2021" name="PeerJ">
        <title>Extensive microbial diversity within the chicken gut microbiome revealed by metagenomics and culture.</title>
        <authorList>
            <person name="Gilroy R."/>
            <person name="Ravi A."/>
            <person name="Getino M."/>
            <person name="Pursley I."/>
            <person name="Horton D.L."/>
            <person name="Alikhan N.F."/>
            <person name="Baker D."/>
            <person name="Gharbi K."/>
            <person name="Hall N."/>
            <person name="Watson M."/>
            <person name="Adriaenssens E.M."/>
            <person name="Foster-Nyarko E."/>
            <person name="Jarju S."/>
            <person name="Secka A."/>
            <person name="Antonio M."/>
            <person name="Oren A."/>
            <person name="Chaudhuri R.R."/>
            <person name="La Ragione R."/>
            <person name="Hildebrand F."/>
            <person name="Pallen M.J."/>
        </authorList>
    </citation>
    <scope>NUCLEOTIDE SEQUENCE</scope>
    <source>
        <strain evidence="1">Gambia16-930</strain>
    </source>
</reference>
<evidence type="ECO:0000313" key="2">
    <source>
        <dbReference type="Proteomes" id="UP000824267"/>
    </source>
</evidence>
<accession>A0A9D1RGK8</accession>
<comment type="caution">
    <text evidence="1">The sequence shown here is derived from an EMBL/GenBank/DDBJ whole genome shotgun (WGS) entry which is preliminary data.</text>
</comment>
<dbReference type="AlphaFoldDB" id="A0A9D1RGK8"/>
<reference evidence="1" key="2">
    <citation type="submission" date="2021-04" db="EMBL/GenBank/DDBJ databases">
        <authorList>
            <person name="Gilroy R."/>
        </authorList>
    </citation>
    <scope>NUCLEOTIDE SEQUENCE</scope>
    <source>
        <strain evidence="1">Gambia16-930</strain>
    </source>
</reference>
<proteinExistence type="predicted"/>
<feature type="non-terminal residue" evidence="1">
    <location>
        <position position="115"/>
    </location>
</feature>
<dbReference type="Proteomes" id="UP000824267">
    <property type="component" value="Unassembled WGS sequence"/>
</dbReference>
<dbReference type="EMBL" id="DXGG01000175">
    <property type="protein sequence ID" value="HIW87723.1"/>
    <property type="molecule type" value="Genomic_DNA"/>
</dbReference>
<name>A0A9D1RGK8_9BACT</name>
<evidence type="ECO:0000313" key="1">
    <source>
        <dbReference type="EMBL" id="HIW87723.1"/>
    </source>
</evidence>
<organism evidence="1 2">
    <name type="scientific">Candidatus Onthomorpha intestinigallinarum</name>
    <dbReference type="NCBI Taxonomy" id="2840880"/>
    <lineage>
        <taxon>Bacteria</taxon>
        <taxon>Pseudomonadati</taxon>
        <taxon>Bacteroidota</taxon>
        <taxon>Bacteroidia</taxon>
        <taxon>Bacteroidales</taxon>
        <taxon>Candidatus Onthomorpha</taxon>
    </lineage>
</organism>
<sequence length="115" mass="13077">MKKSLYLILIFMVLGVNGFAQLELKPWTDVVVDDRDPSQWKWNKNNSSRFSIRGDFDGDGFEENLYETATGFFSDNEELTPLKLDGDLGVYFLANEGDLDGDGGDEISFMTVYRD</sequence>
<gene>
    <name evidence="1" type="ORF">IAC47_05555</name>
</gene>